<feature type="DNA-binding region" description="OmpR/PhoB-type" evidence="7">
    <location>
        <begin position="123"/>
        <end position="223"/>
    </location>
</feature>
<dbReference type="SMART" id="SM00448">
    <property type="entry name" value="REC"/>
    <property type="match status" value="1"/>
</dbReference>
<evidence type="ECO:0000313" key="11">
    <source>
        <dbReference type="Proteomes" id="UP000199302"/>
    </source>
</evidence>
<dbReference type="PROSITE" id="PS50110">
    <property type="entry name" value="RESPONSE_REGULATORY"/>
    <property type="match status" value="1"/>
</dbReference>
<dbReference type="Pfam" id="PF00486">
    <property type="entry name" value="Trans_reg_C"/>
    <property type="match status" value="1"/>
</dbReference>
<dbReference type="InterPro" id="IPR011006">
    <property type="entry name" value="CheY-like_superfamily"/>
</dbReference>
<sequence>MTAPARRILIVDDDREICSALARGLQLHGYETVTVNSAPTARARFEDAGFSAAIVDVMIGEDNGIALVRDVRQAGKAIPILMLSALSEVSQRAEGLAAGADDYIVKPFSFDELVARLQVQEHRAQAKAPRAATLDAQGWSLSRGARRVVLTEREFALLRLLARHAGRPLSRLELFETLWVRQGASSENVVDVYVGYLRRKLAPSGDFGFEIKTIRNQGFLLDGLPPTEA</sequence>
<dbReference type="InterPro" id="IPR039420">
    <property type="entry name" value="WalR-like"/>
</dbReference>
<name>A0A1I6DST0_9RHOB</name>
<keyword evidence="4 7" id="KW-0238">DNA-binding</keyword>
<evidence type="ECO:0000313" key="10">
    <source>
        <dbReference type="EMBL" id="SFR08495.1"/>
    </source>
</evidence>
<feature type="domain" description="OmpR/PhoB-type" evidence="9">
    <location>
        <begin position="123"/>
        <end position="223"/>
    </location>
</feature>
<keyword evidence="2" id="KW-0902">Two-component regulatory system</keyword>
<protein>
    <submittedName>
        <fullName evidence="10">DNA-binding response regulator, OmpR family, contains REC and winged-helix (WHTH) domain</fullName>
    </submittedName>
</protein>
<dbReference type="Pfam" id="PF00072">
    <property type="entry name" value="Response_reg"/>
    <property type="match status" value="1"/>
</dbReference>
<dbReference type="InterPro" id="IPR016032">
    <property type="entry name" value="Sig_transdc_resp-reg_C-effctor"/>
</dbReference>
<feature type="domain" description="Response regulatory" evidence="8">
    <location>
        <begin position="7"/>
        <end position="121"/>
    </location>
</feature>
<keyword evidence="11" id="KW-1185">Reference proteome</keyword>
<dbReference type="CDD" id="cd17574">
    <property type="entry name" value="REC_OmpR"/>
    <property type="match status" value="1"/>
</dbReference>
<evidence type="ECO:0000256" key="6">
    <source>
        <dbReference type="PROSITE-ProRule" id="PRU00169"/>
    </source>
</evidence>
<dbReference type="GO" id="GO:0005829">
    <property type="term" value="C:cytosol"/>
    <property type="evidence" value="ECO:0007669"/>
    <property type="project" value="TreeGrafter"/>
</dbReference>
<dbReference type="SUPFAM" id="SSF52172">
    <property type="entry name" value="CheY-like"/>
    <property type="match status" value="1"/>
</dbReference>
<dbReference type="RefSeq" id="WP_092079456.1">
    <property type="nucleotide sequence ID" value="NZ_FOYI01000005.1"/>
</dbReference>
<dbReference type="CDD" id="cd00383">
    <property type="entry name" value="trans_reg_C"/>
    <property type="match status" value="1"/>
</dbReference>
<keyword evidence="1 6" id="KW-0597">Phosphoprotein</keyword>
<dbReference type="InterPro" id="IPR036388">
    <property type="entry name" value="WH-like_DNA-bd_sf"/>
</dbReference>
<dbReference type="GO" id="GO:0032993">
    <property type="term" value="C:protein-DNA complex"/>
    <property type="evidence" value="ECO:0007669"/>
    <property type="project" value="TreeGrafter"/>
</dbReference>
<keyword evidence="3" id="KW-0805">Transcription regulation</keyword>
<evidence type="ECO:0000256" key="4">
    <source>
        <dbReference type="ARBA" id="ARBA00023125"/>
    </source>
</evidence>
<dbReference type="SMART" id="SM00862">
    <property type="entry name" value="Trans_reg_C"/>
    <property type="match status" value="1"/>
</dbReference>
<dbReference type="PROSITE" id="PS51755">
    <property type="entry name" value="OMPR_PHOB"/>
    <property type="match status" value="1"/>
</dbReference>
<dbReference type="Gene3D" id="1.10.10.10">
    <property type="entry name" value="Winged helix-like DNA-binding domain superfamily/Winged helix DNA-binding domain"/>
    <property type="match status" value="1"/>
</dbReference>
<proteinExistence type="predicted"/>
<dbReference type="GO" id="GO:0000156">
    <property type="term" value="F:phosphorelay response regulator activity"/>
    <property type="evidence" value="ECO:0007669"/>
    <property type="project" value="TreeGrafter"/>
</dbReference>
<gene>
    <name evidence="10" type="ORF">SAMN04515673_10577</name>
</gene>
<evidence type="ECO:0000256" key="2">
    <source>
        <dbReference type="ARBA" id="ARBA00023012"/>
    </source>
</evidence>
<dbReference type="Gene3D" id="3.40.50.2300">
    <property type="match status" value="1"/>
</dbReference>
<feature type="modified residue" description="4-aspartylphosphate" evidence="6">
    <location>
        <position position="56"/>
    </location>
</feature>
<keyword evidence="5" id="KW-0804">Transcription</keyword>
<evidence type="ECO:0000256" key="3">
    <source>
        <dbReference type="ARBA" id="ARBA00023015"/>
    </source>
</evidence>
<evidence type="ECO:0000259" key="9">
    <source>
        <dbReference type="PROSITE" id="PS51755"/>
    </source>
</evidence>
<dbReference type="PANTHER" id="PTHR48111:SF1">
    <property type="entry name" value="TWO-COMPONENT RESPONSE REGULATOR ORR33"/>
    <property type="match status" value="1"/>
</dbReference>
<evidence type="ECO:0000259" key="8">
    <source>
        <dbReference type="PROSITE" id="PS50110"/>
    </source>
</evidence>
<dbReference type="SUPFAM" id="SSF46894">
    <property type="entry name" value="C-terminal effector domain of the bipartite response regulators"/>
    <property type="match status" value="1"/>
</dbReference>
<evidence type="ECO:0000256" key="7">
    <source>
        <dbReference type="PROSITE-ProRule" id="PRU01091"/>
    </source>
</evidence>
<dbReference type="AlphaFoldDB" id="A0A1I6DST0"/>
<evidence type="ECO:0000256" key="5">
    <source>
        <dbReference type="ARBA" id="ARBA00023163"/>
    </source>
</evidence>
<evidence type="ECO:0000256" key="1">
    <source>
        <dbReference type="ARBA" id="ARBA00022553"/>
    </source>
</evidence>
<dbReference type="Proteomes" id="UP000199302">
    <property type="component" value="Unassembled WGS sequence"/>
</dbReference>
<reference evidence="10 11" key="1">
    <citation type="submission" date="2016-10" db="EMBL/GenBank/DDBJ databases">
        <authorList>
            <person name="de Groot N.N."/>
        </authorList>
    </citation>
    <scope>NUCLEOTIDE SEQUENCE [LARGE SCALE GENOMIC DNA]</scope>
    <source>
        <strain evidence="11">KMM 9023,NRIC 0796,JCM 17311,KCTC 23692</strain>
    </source>
</reference>
<accession>A0A1I6DST0</accession>
<dbReference type="STRING" id="871652.SAMN04515673_10577"/>
<dbReference type="GO" id="GO:0000976">
    <property type="term" value="F:transcription cis-regulatory region binding"/>
    <property type="evidence" value="ECO:0007669"/>
    <property type="project" value="TreeGrafter"/>
</dbReference>
<dbReference type="GO" id="GO:0006355">
    <property type="term" value="P:regulation of DNA-templated transcription"/>
    <property type="evidence" value="ECO:0007669"/>
    <property type="project" value="InterPro"/>
</dbReference>
<dbReference type="EMBL" id="FOYI01000005">
    <property type="protein sequence ID" value="SFR08495.1"/>
    <property type="molecule type" value="Genomic_DNA"/>
</dbReference>
<dbReference type="OrthoDB" id="9802426at2"/>
<dbReference type="InterPro" id="IPR001867">
    <property type="entry name" value="OmpR/PhoB-type_DNA-bd"/>
</dbReference>
<organism evidence="10 11">
    <name type="scientific">Poseidonocella sedimentorum</name>
    <dbReference type="NCBI Taxonomy" id="871652"/>
    <lineage>
        <taxon>Bacteria</taxon>
        <taxon>Pseudomonadati</taxon>
        <taxon>Pseudomonadota</taxon>
        <taxon>Alphaproteobacteria</taxon>
        <taxon>Rhodobacterales</taxon>
        <taxon>Roseobacteraceae</taxon>
        <taxon>Poseidonocella</taxon>
    </lineage>
</organism>
<dbReference type="InterPro" id="IPR001789">
    <property type="entry name" value="Sig_transdc_resp-reg_receiver"/>
</dbReference>
<dbReference type="PANTHER" id="PTHR48111">
    <property type="entry name" value="REGULATOR OF RPOS"/>
    <property type="match status" value="1"/>
</dbReference>